<feature type="compositionally biased region" description="Low complexity" evidence="1">
    <location>
        <begin position="157"/>
        <end position="168"/>
    </location>
</feature>
<dbReference type="OrthoDB" id="5823771at2759"/>
<dbReference type="AlphaFoldDB" id="A0A7L3W8A3"/>
<feature type="region of interest" description="Disordered" evidence="1">
    <location>
        <begin position="135"/>
        <end position="168"/>
    </location>
</feature>
<comment type="caution">
    <text evidence="2">The sequence shown here is derived from an EMBL/GenBank/DDBJ whole genome shotgun (WGS) entry which is preliminary data.</text>
</comment>
<feature type="non-terminal residue" evidence="2">
    <location>
        <position position="1"/>
    </location>
</feature>
<feature type="region of interest" description="Disordered" evidence="1">
    <location>
        <begin position="22"/>
        <end position="123"/>
    </location>
</feature>
<reference evidence="2 3" key="1">
    <citation type="submission" date="2019-09" db="EMBL/GenBank/DDBJ databases">
        <title>Bird 10,000 Genomes (B10K) Project - Family phase.</title>
        <authorList>
            <person name="Zhang G."/>
        </authorList>
    </citation>
    <scope>NUCLEOTIDE SEQUENCE [LARGE SCALE GENOMIC DNA]</scope>
    <source>
        <strain evidence="2">OUT-0055</strain>
        <tissue evidence="2">Blood</tissue>
    </source>
</reference>
<sequence>KPQSQESLKAEVCPWELEPTNKAEICPWEAAAPPAAKEKSRQDKDSPSLGSKSSSVSRGLHKDTRDMTSAKDKASRDRQSVCPWERTDTELPPEQPRARSPVLPKSPSRKPQSQESLKAEVCPWELEPMDKAEICPWEAAAPPASKEKSKQDKDGLSMVSGSSSVGRG</sequence>
<organism evidence="2 3">
    <name type="scientific">Atlantisia rogersi</name>
    <name type="common">Inaccessible Island rail</name>
    <dbReference type="NCBI Taxonomy" id="2478892"/>
    <lineage>
        <taxon>Eukaryota</taxon>
        <taxon>Metazoa</taxon>
        <taxon>Chordata</taxon>
        <taxon>Craniata</taxon>
        <taxon>Vertebrata</taxon>
        <taxon>Euteleostomi</taxon>
        <taxon>Archelosauria</taxon>
        <taxon>Archosauria</taxon>
        <taxon>Dinosauria</taxon>
        <taxon>Saurischia</taxon>
        <taxon>Theropoda</taxon>
        <taxon>Coelurosauria</taxon>
        <taxon>Aves</taxon>
        <taxon>Neognathae</taxon>
        <taxon>Neoaves</taxon>
        <taxon>Gruiformes</taxon>
        <taxon>Rallidae</taxon>
        <taxon>Atlantisia</taxon>
    </lineage>
</organism>
<feature type="compositionally biased region" description="Basic and acidic residues" evidence="1">
    <location>
        <begin position="60"/>
        <end position="89"/>
    </location>
</feature>
<evidence type="ECO:0000256" key="1">
    <source>
        <dbReference type="SAM" id="MobiDB-lite"/>
    </source>
</evidence>
<keyword evidence="3" id="KW-1185">Reference proteome</keyword>
<proteinExistence type="predicted"/>
<feature type="compositionally biased region" description="Basic and acidic residues" evidence="1">
    <location>
        <begin position="36"/>
        <end position="46"/>
    </location>
</feature>
<dbReference type="Proteomes" id="UP000518911">
    <property type="component" value="Unassembled WGS sequence"/>
</dbReference>
<evidence type="ECO:0000313" key="2">
    <source>
        <dbReference type="EMBL" id="NXV71939.1"/>
    </source>
</evidence>
<dbReference type="EMBL" id="VZUJ01040811">
    <property type="protein sequence ID" value="NXV71939.1"/>
    <property type="molecule type" value="Genomic_DNA"/>
</dbReference>
<feature type="compositionally biased region" description="Low complexity" evidence="1">
    <location>
        <begin position="47"/>
        <end position="57"/>
    </location>
</feature>
<name>A0A7L3W8A3_9GRUI</name>
<evidence type="ECO:0000313" key="3">
    <source>
        <dbReference type="Proteomes" id="UP000518911"/>
    </source>
</evidence>
<protein>
    <submittedName>
        <fullName evidence="2">GP179 protein</fullName>
    </submittedName>
</protein>
<gene>
    <name evidence="2" type="primary">Gpr179_1</name>
    <name evidence="2" type="ORF">ATLROG_R14340</name>
</gene>
<feature type="non-terminal residue" evidence="2">
    <location>
        <position position="168"/>
    </location>
</feature>
<accession>A0A7L3W8A3</accession>
<feature type="compositionally biased region" description="Basic and acidic residues" evidence="1">
    <location>
        <begin position="145"/>
        <end position="155"/>
    </location>
</feature>